<evidence type="ECO:0000313" key="4">
    <source>
        <dbReference type="EMBL" id="KAB2606488.1"/>
    </source>
</evidence>
<feature type="domain" description="MPBQ/MBSQ family SAM-binding methyltransferase profile" evidence="3">
    <location>
        <begin position="1"/>
        <end position="87"/>
    </location>
</feature>
<dbReference type="AlphaFoldDB" id="A0A5N5FTM1"/>
<evidence type="ECO:0000259" key="3">
    <source>
        <dbReference type="PROSITE" id="PS51734"/>
    </source>
</evidence>
<dbReference type="GO" id="GO:0032259">
    <property type="term" value="P:methylation"/>
    <property type="evidence" value="ECO:0007669"/>
    <property type="project" value="UniProtKB-UniRule"/>
</dbReference>
<dbReference type="PANTHER" id="PTHR44516">
    <property type="entry name" value="2-METHYL-6-PHYTYL-1,4-HYDROQUINONE METHYLTRANSFERASE, CHLOROPLASTIC"/>
    <property type="match status" value="1"/>
</dbReference>
<dbReference type="Pfam" id="PF13649">
    <property type="entry name" value="Methyltransf_25"/>
    <property type="match status" value="1"/>
</dbReference>
<comment type="caution">
    <text evidence="1">Lacks conserved residue(s) required for the propagation of feature annotation.</text>
</comment>
<gene>
    <name evidence="4" type="ORF">D8674_006205</name>
</gene>
<name>A0A5N5FTM1_9ROSA</name>
<dbReference type="PANTHER" id="PTHR44516:SF4">
    <property type="entry name" value="2-METHYL-6-PHYTYL-1,4-HYDROQUINONE METHYLTRANSFERASE, CHLOROPLASTIC"/>
    <property type="match status" value="1"/>
</dbReference>
<sequence length="164" mass="18093">MQDDALESAELYDRNMVVVDIGGGTGFTTLGIVKHVDAKNVTILDQSPHQLAKAKEKEPLKECRKIKGDVEDLSCPTDYSDRYVSAGRHLQFIYIEERRPNNAGVAARGRRRGRGRGGYQTDATRGHFGGRSSGRGSYQDGDYNRPRGNGFHQRGKATPPADTQ</sequence>
<dbReference type="PROSITE" id="PS51734">
    <property type="entry name" value="SAM_MPBQ_MSBQ_MT"/>
    <property type="match status" value="1"/>
</dbReference>
<reference evidence="4 5" key="1">
    <citation type="submission" date="2019-09" db="EMBL/GenBank/DDBJ databases">
        <authorList>
            <person name="Ou C."/>
        </authorList>
    </citation>
    <scope>NUCLEOTIDE SEQUENCE [LARGE SCALE GENOMIC DNA]</scope>
    <source>
        <strain evidence="4">S2</strain>
        <tissue evidence="4">Leaf</tissue>
    </source>
</reference>
<feature type="region of interest" description="SAM motif I" evidence="1">
    <location>
        <begin position="18"/>
        <end position="27"/>
    </location>
</feature>
<feature type="region of interest" description="SAM motif II" evidence="1">
    <location>
        <begin position="63"/>
        <end position="76"/>
    </location>
</feature>
<dbReference type="SUPFAM" id="SSF53335">
    <property type="entry name" value="S-adenosyl-L-methionine-dependent methyltransferases"/>
    <property type="match status" value="1"/>
</dbReference>
<dbReference type="InterPro" id="IPR041698">
    <property type="entry name" value="Methyltransf_25"/>
</dbReference>
<evidence type="ECO:0000256" key="2">
    <source>
        <dbReference type="SAM" id="MobiDB-lite"/>
    </source>
</evidence>
<comment type="similarity">
    <text evidence="1">Belongs to the class I-like SAM-binding methyltransferase superfamily. MPBQ/MBSQ MT family.</text>
</comment>
<evidence type="ECO:0000256" key="1">
    <source>
        <dbReference type="PROSITE-ProRule" id="PRU01069"/>
    </source>
</evidence>
<dbReference type="InterPro" id="IPR031164">
    <property type="entry name" value="SAM_MPBQ_MSBQ_MT"/>
</dbReference>
<keyword evidence="1" id="KW-0949">S-adenosyl-L-methionine</keyword>
<keyword evidence="1 4" id="KW-0808">Transferase</keyword>
<proteinExistence type="inferred from homology"/>
<dbReference type="OrthoDB" id="1001454at2759"/>
<keyword evidence="5" id="KW-1185">Reference proteome</keyword>
<accession>A0A5N5FTM1</accession>
<keyword evidence="1 4" id="KW-0489">Methyltransferase</keyword>
<dbReference type="InterPro" id="IPR029063">
    <property type="entry name" value="SAM-dependent_MTases_sf"/>
</dbReference>
<dbReference type="GO" id="GO:0051741">
    <property type="term" value="F:2-methyl-6-phytyl-1,4-benzoquinone methyltransferase activity"/>
    <property type="evidence" value="ECO:0007669"/>
    <property type="project" value="InterPro"/>
</dbReference>
<organism evidence="4 5">
    <name type="scientific">Pyrus ussuriensis x Pyrus communis</name>
    <dbReference type="NCBI Taxonomy" id="2448454"/>
    <lineage>
        <taxon>Eukaryota</taxon>
        <taxon>Viridiplantae</taxon>
        <taxon>Streptophyta</taxon>
        <taxon>Embryophyta</taxon>
        <taxon>Tracheophyta</taxon>
        <taxon>Spermatophyta</taxon>
        <taxon>Magnoliopsida</taxon>
        <taxon>eudicotyledons</taxon>
        <taxon>Gunneridae</taxon>
        <taxon>Pentapetalae</taxon>
        <taxon>rosids</taxon>
        <taxon>fabids</taxon>
        <taxon>Rosales</taxon>
        <taxon>Rosaceae</taxon>
        <taxon>Amygdaloideae</taxon>
        <taxon>Maleae</taxon>
        <taxon>Pyrus</taxon>
    </lineage>
</organism>
<evidence type="ECO:0000313" key="5">
    <source>
        <dbReference type="Proteomes" id="UP000327157"/>
    </source>
</evidence>
<protein>
    <submittedName>
        <fullName evidence="4">2-methyl-6-phytylbenzoquinone methyltransferase</fullName>
    </submittedName>
</protein>
<comment type="caution">
    <text evidence="4">The sequence shown here is derived from an EMBL/GenBank/DDBJ whole genome shotgun (WGS) entry which is preliminary data.</text>
</comment>
<dbReference type="Proteomes" id="UP000327157">
    <property type="component" value="Chromosome 11"/>
</dbReference>
<dbReference type="EMBL" id="SMOL01000559">
    <property type="protein sequence ID" value="KAB2606488.1"/>
    <property type="molecule type" value="Genomic_DNA"/>
</dbReference>
<feature type="region of interest" description="Disordered" evidence="2">
    <location>
        <begin position="102"/>
        <end position="164"/>
    </location>
</feature>
<reference evidence="4 5" key="3">
    <citation type="submission" date="2019-11" db="EMBL/GenBank/DDBJ databases">
        <title>A de novo genome assembly of a pear dwarfing rootstock.</title>
        <authorList>
            <person name="Wang F."/>
            <person name="Wang J."/>
            <person name="Li S."/>
            <person name="Zhang Y."/>
            <person name="Fang M."/>
            <person name="Ma L."/>
            <person name="Zhao Y."/>
            <person name="Jiang S."/>
        </authorList>
    </citation>
    <scope>NUCLEOTIDE SEQUENCE [LARGE SCALE GENOMIC DNA]</scope>
    <source>
        <strain evidence="4">S2</strain>
        <tissue evidence="4">Leaf</tissue>
    </source>
</reference>
<reference evidence="5" key="2">
    <citation type="submission" date="2019-10" db="EMBL/GenBank/DDBJ databases">
        <title>A de novo genome assembly of a pear dwarfing rootstock.</title>
        <authorList>
            <person name="Wang F."/>
            <person name="Wang J."/>
            <person name="Li S."/>
            <person name="Zhang Y."/>
            <person name="Fang M."/>
            <person name="Ma L."/>
            <person name="Zhao Y."/>
            <person name="Jiang S."/>
        </authorList>
    </citation>
    <scope>NUCLEOTIDE SEQUENCE [LARGE SCALE GENOMIC DNA]</scope>
</reference>
<dbReference type="InterPro" id="IPR044649">
    <property type="entry name" value="MPBQ/MSBQ_MT"/>
</dbReference>
<dbReference type="Gene3D" id="3.40.50.150">
    <property type="entry name" value="Vaccinia Virus protein VP39"/>
    <property type="match status" value="1"/>
</dbReference>